<dbReference type="Gene3D" id="2.60.120.590">
    <property type="entry name" value="Alpha-ketoglutarate-dependent dioxygenase AlkB-like"/>
    <property type="match status" value="1"/>
</dbReference>
<dbReference type="InterPro" id="IPR037151">
    <property type="entry name" value="AlkB-like_sf"/>
</dbReference>
<name>A0A6C2YQS2_9BACT</name>
<dbReference type="GO" id="GO:0051213">
    <property type="term" value="F:dioxygenase activity"/>
    <property type="evidence" value="ECO:0007669"/>
    <property type="project" value="UniProtKB-KW"/>
</dbReference>
<dbReference type="Pfam" id="PF13532">
    <property type="entry name" value="2OG-FeII_Oxy_2"/>
    <property type="match status" value="1"/>
</dbReference>
<proteinExistence type="predicted"/>
<dbReference type="PANTHER" id="PTHR31212">
    <property type="entry name" value="ALPHA-KETOGLUTARATE-DEPENDENT DIOXYGENASE ALKB HOMOLOG 3"/>
    <property type="match status" value="1"/>
</dbReference>
<keyword evidence="2" id="KW-0560">Oxidoreductase</keyword>
<dbReference type="Proteomes" id="UP000464378">
    <property type="component" value="Chromosome"/>
</dbReference>
<protein>
    <recommendedName>
        <fullName evidence="1">Fe2OG dioxygenase domain-containing protein</fullName>
    </recommendedName>
</protein>
<accession>A0A6C2YQS2</accession>
<dbReference type="PROSITE" id="PS51471">
    <property type="entry name" value="FE2OG_OXY"/>
    <property type="match status" value="1"/>
</dbReference>
<dbReference type="PANTHER" id="PTHR31212:SF4">
    <property type="entry name" value="ALPHA-KETOGLUTARATE-DEPENDENT DIOXYGENASE ALKB HOMOLOG 3"/>
    <property type="match status" value="1"/>
</dbReference>
<organism evidence="2">
    <name type="scientific">Tuwongella immobilis</name>
    <dbReference type="NCBI Taxonomy" id="692036"/>
    <lineage>
        <taxon>Bacteria</taxon>
        <taxon>Pseudomonadati</taxon>
        <taxon>Planctomycetota</taxon>
        <taxon>Planctomycetia</taxon>
        <taxon>Gemmatales</taxon>
        <taxon>Gemmataceae</taxon>
        <taxon>Tuwongella</taxon>
    </lineage>
</organism>
<dbReference type="EMBL" id="LR593887">
    <property type="protein sequence ID" value="VTS04062.1"/>
    <property type="molecule type" value="Genomic_DNA"/>
</dbReference>
<dbReference type="InterPro" id="IPR032854">
    <property type="entry name" value="ALKBH3"/>
</dbReference>
<keyword evidence="3" id="KW-1185">Reference proteome</keyword>
<dbReference type="RefSeq" id="WP_162658425.1">
    <property type="nucleotide sequence ID" value="NZ_LR593887.1"/>
</dbReference>
<evidence type="ECO:0000259" key="1">
    <source>
        <dbReference type="PROSITE" id="PS51471"/>
    </source>
</evidence>
<dbReference type="SUPFAM" id="SSF51197">
    <property type="entry name" value="Clavaminate synthase-like"/>
    <property type="match status" value="1"/>
</dbReference>
<dbReference type="EMBL" id="LR586016">
    <property type="protein sequence ID" value="VIP03345.1"/>
    <property type="molecule type" value="Genomic_DNA"/>
</dbReference>
<dbReference type="KEGG" id="tim:GMBLW1_06150"/>
<dbReference type="GO" id="GO:0006307">
    <property type="term" value="P:DNA alkylation repair"/>
    <property type="evidence" value="ECO:0007669"/>
    <property type="project" value="InterPro"/>
</dbReference>
<dbReference type="InterPro" id="IPR005123">
    <property type="entry name" value="Oxoglu/Fe-dep_dioxygenase_dom"/>
</dbReference>
<keyword evidence="2" id="KW-0223">Dioxygenase</keyword>
<evidence type="ECO:0000313" key="2">
    <source>
        <dbReference type="EMBL" id="VIP03345.1"/>
    </source>
</evidence>
<feature type="domain" description="Fe2OG dioxygenase" evidence="1">
    <location>
        <begin position="99"/>
        <end position="196"/>
    </location>
</feature>
<reference evidence="2" key="1">
    <citation type="submission" date="2019-04" db="EMBL/GenBank/DDBJ databases">
        <authorList>
            <consortium name="Science for Life Laboratories"/>
        </authorList>
    </citation>
    <scope>NUCLEOTIDE SEQUENCE</scope>
    <source>
        <strain evidence="2">MBLW1</strain>
    </source>
</reference>
<sequence>MTAWQRYSLADGGEIGFIPDFLAPAEAESLLQSLLHDTPWEQHFFFGKPIPRLTAWYGDAGVTYRYSGIQHNPEHWTQPLIQLRDAISENGSADGLDASFNSVLLNRYRNGQDSVAFHADNEPELGQNPIIASLSLGAVRRFRLRHVSTRETMTMNLTSGSLLWMFGTLQHHWEHALPKTNLSVGERVNLTFRRTNVRLPQLREG</sequence>
<dbReference type="InterPro" id="IPR027450">
    <property type="entry name" value="AlkB-like"/>
</dbReference>
<dbReference type="AlphaFoldDB" id="A0A6C2YQS2"/>
<gene>
    <name evidence="2" type="ORF">GMBLW1_06150</name>
</gene>
<dbReference type="InParanoid" id="A0A6C2YQS2"/>
<evidence type="ECO:0000313" key="3">
    <source>
        <dbReference type="Proteomes" id="UP000464378"/>
    </source>
</evidence>